<protein>
    <submittedName>
        <fullName evidence="20">TonB-dependent siderophore receptor</fullName>
    </submittedName>
</protein>
<keyword evidence="9" id="KW-0406">Ion transport</keyword>
<keyword evidence="11 14" id="KW-0472">Membrane</keyword>
<name>A0ABP9N3D8_9GAMM</name>
<dbReference type="PROSITE" id="PS00430">
    <property type="entry name" value="TONB_DEPENDENT_REC_1"/>
    <property type="match status" value="1"/>
</dbReference>
<dbReference type="CDD" id="cd01347">
    <property type="entry name" value="ligand_gated_channel"/>
    <property type="match status" value="1"/>
</dbReference>
<keyword evidence="21" id="KW-1185">Reference proteome</keyword>
<evidence type="ECO:0000256" key="15">
    <source>
        <dbReference type="PROSITE-ProRule" id="PRU10143"/>
    </source>
</evidence>
<keyword evidence="6 14" id="KW-0812">Transmembrane</keyword>
<dbReference type="NCBIfam" id="TIGR01783">
    <property type="entry name" value="TonB-siderophor"/>
    <property type="match status" value="1"/>
</dbReference>
<feature type="domain" description="TonB-dependent receptor-like beta-barrel" evidence="18">
    <location>
        <begin position="221"/>
        <end position="650"/>
    </location>
</feature>
<dbReference type="RefSeq" id="WP_345488874.1">
    <property type="nucleotide sequence ID" value="NZ_BAABHY010000001.1"/>
</dbReference>
<evidence type="ECO:0000256" key="5">
    <source>
        <dbReference type="ARBA" id="ARBA00022496"/>
    </source>
</evidence>
<dbReference type="SUPFAM" id="SSF56935">
    <property type="entry name" value="Porins"/>
    <property type="match status" value="1"/>
</dbReference>
<evidence type="ECO:0000256" key="6">
    <source>
        <dbReference type="ARBA" id="ARBA00022692"/>
    </source>
</evidence>
<evidence type="ECO:0000256" key="17">
    <source>
        <dbReference type="SAM" id="SignalP"/>
    </source>
</evidence>
<comment type="caution">
    <text evidence="20">The sequence shown here is derived from an EMBL/GenBank/DDBJ whole genome shotgun (WGS) entry which is preliminary data.</text>
</comment>
<evidence type="ECO:0000256" key="1">
    <source>
        <dbReference type="ARBA" id="ARBA00004571"/>
    </source>
</evidence>
<comment type="subcellular location">
    <subcellularLocation>
        <location evidence="1 14">Cell outer membrane</location>
        <topology evidence="1 14">Multi-pass membrane protein</topology>
    </subcellularLocation>
</comment>
<reference evidence="21" key="1">
    <citation type="journal article" date="2019" name="Int. J. Syst. Evol. Microbiol.">
        <title>The Global Catalogue of Microorganisms (GCM) 10K type strain sequencing project: providing services to taxonomists for standard genome sequencing and annotation.</title>
        <authorList>
            <consortium name="The Broad Institute Genomics Platform"/>
            <consortium name="The Broad Institute Genome Sequencing Center for Infectious Disease"/>
            <person name="Wu L."/>
            <person name="Ma J."/>
        </authorList>
    </citation>
    <scope>NUCLEOTIDE SEQUENCE [LARGE SCALE GENOMIC DNA]</scope>
    <source>
        <strain evidence="21">JCM 18050</strain>
    </source>
</reference>
<evidence type="ECO:0000256" key="12">
    <source>
        <dbReference type="ARBA" id="ARBA00023170"/>
    </source>
</evidence>
<dbReference type="Pfam" id="PF00593">
    <property type="entry name" value="TonB_dep_Rec_b-barrel"/>
    <property type="match status" value="1"/>
</dbReference>
<evidence type="ECO:0000256" key="3">
    <source>
        <dbReference type="ARBA" id="ARBA00022448"/>
    </source>
</evidence>
<evidence type="ECO:0000256" key="13">
    <source>
        <dbReference type="ARBA" id="ARBA00023237"/>
    </source>
</evidence>
<dbReference type="Proteomes" id="UP001500171">
    <property type="component" value="Unassembled WGS sequence"/>
</dbReference>
<evidence type="ECO:0000256" key="10">
    <source>
        <dbReference type="ARBA" id="ARBA00023077"/>
    </source>
</evidence>
<dbReference type="InterPro" id="IPR010916">
    <property type="entry name" value="TonB_box_CS"/>
</dbReference>
<dbReference type="InterPro" id="IPR012910">
    <property type="entry name" value="Plug_dom"/>
</dbReference>
<keyword evidence="4 14" id="KW-1134">Transmembrane beta strand</keyword>
<keyword evidence="3 14" id="KW-0813">Transport</keyword>
<dbReference type="InterPro" id="IPR039426">
    <property type="entry name" value="TonB-dep_rcpt-like"/>
</dbReference>
<evidence type="ECO:0000259" key="19">
    <source>
        <dbReference type="Pfam" id="PF07715"/>
    </source>
</evidence>
<keyword evidence="10 15" id="KW-0798">TonB box</keyword>
<evidence type="ECO:0000256" key="14">
    <source>
        <dbReference type="PROSITE-ProRule" id="PRU01360"/>
    </source>
</evidence>
<dbReference type="InterPro" id="IPR036942">
    <property type="entry name" value="Beta-barrel_TonB_sf"/>
</dbReference>
<keyword evidence="12 20" id="KW-0675">Receptor</keyword>
<evidence type="ECO:0000259" key="18">
    <source>
        <dbReference type="Pfam" id="PF00593"/>
    </source>
</evidence>
<dbReference type="InterPro" id="IPR010105">
    <property type="entry name" value="TonB_sidphr_rcpt"/>
</dbReference>
<gene>
    <name evidence="20" type="ORF">GCM10023211_07050</name>
</gene>
<evidence type="ECO:0000256" key="16">
    <source>
        <dbReference type="RuleBase" id="RU003357"/>
    </source>
</evidence>
<evidence type="ECO:0000256" key="4">
    <source>
        <dbReference type="ARBA" id="ARBA00022452"/>
    </source>
</evidence>
<dbReference type="PROSITE" id="PS52016">
    <property type="entry name" value="TONB_DEPENDENT_REC_3"/>
    <property type="match status" value="1"/>
</dbReference>
<dbReference type="Gene3D" id="2.40.170.20">
    <property type="entry name" value="TonB-dependent receptor, beta-barrel domain"/>
    <property type="match status" value="1"/>
</dbReference>
<sequence length="679" mass="76550">MSCSTHFIFKKSVLACAILSALPVVAFAETTDTIEVVGSMAKTGTVKFYDTQSTDSIDEQQISDKKAEKIDDALSYTSGVSTGLYGHDGRSNWIKIRGLDVSYTVDGMPQVSHGYFGTTPETFGLERIEILKGASSELYGSTKPGGTVNVITKRPKDSPAGEVNVFWGNHGRTGIAADYSGILSDDNSVRYRLVGEYRDEENAGQQNYTGLKHYYVAPSLTWDINDKTSLTLLANFQQDTGVPENGFFPAYGTLINTQYGKIDRHTFFGEPDFDNLNRKTSSLGYEFRHQFDNDIVFTQSYKFVHQDLDLAGVYGSYTDNNRTYTRNSYRQQGINNTHTIDNRLSKEFAIGNWRDTLLIGLDYLKTNMSGQDYNNYGDSTIDLFNPQYGFTVTNNFQPFKLKANELGLYLQNQLVYDNKLIFNQGVRHSKIKNSGYWTGADFERDYSHNVYNAGLMYIFDSNIAPYVNYSESFLPVYGYNSNTQTVYRPYEAKQWEAGIKYEPEWMDATFTFAYFHINAQNSFVSNGSGQASQALETRSRGVEVQMQADITDNINVDLAYTYTHAQTDQSATLTTQSSLVPKHFASAWVNYKFAGPLEGLTVGTGLRYIGKTVDKVYLPNNDIPSYTLWDAMIKYQFNKSWSAQLNATNLTDKTYVAGCSYWCYYGAERSVVGTVTYKW</sequence>
<feature type="chain" id="PRO_5047046128" evidence="17">
    <location>
        <begin position="27"/>
        <end position="679"/>
    </location>
</feature>
<evidence type="ECO:0000256" key="11">
    <source>
        <dbReference type="ARBA" id="ARBA00023136"/>
    </source>
</evidence>
<dbReference type="EMBL" id="BAABHY010000001">
    <property type="protein sequence ID" value="GAA5106784.1"/>
    <property type="molecule type" value="Genomic_DNA"/>
</dbReference>
<organism evidence="20 21">
    <name type="scientific">Orbus sasakiae</name>
    <dbReference type="NCBI Taxonomy" id="1078475"/>
    <lineage>
        <taxon>Bacteria</taxon>
        <taxon>Pseudomonadati</taxon>
        <taxon>Pseudomonadota</taxon>
        <taxon>Gammaproteobacteria</taxon>
        <taxon>Orbales</taxon>
        <taxon>Orbaceae</taxon>
        <taxon>Orbus</taxon>
    </lineage>
</organism>
<keyword evidence="5" id="KW-0410">Iron transport</keyword>
<evidence type="ECO:0000313" key="21">
    <source>
        <dbReference type="Proteomes" id="UP001500171"/>
    </source>
</evidence>
<keyword evidence="13 14" id="KW-0998">Cell outer membrane</keyword>
<dbReference type="PANTHER" id="PTHR32552">
    <property type="entry name" value="FERRICHROME IRON RECEPTOR-RELATED"/>
    <property type="match status" value="1"/>
</dbReference>
<evidence type="ECO:0000256" key="8">
    <source>
        <dbReference type="ARBA" id="ARBA00023004"/>
    </source>
</evidence>
<proteinExistence type="inferred from homology"/>
<feature type="signal peptide" evidence="17">
    <location>
        <begin position="1"/>
        <end position="26"/>
    </location>
</feature>
<comment type="similarity">
    <text evidence="2 14 16">Belongs to the TonB-dependent receptor family.</text>
</comment>
<evidence type="ECO:0000256" key="2">
    <source>
        <dbReference type="ARBA" id="ARBA00009810"/>
    </source>
</evidence>
<dbReference type="Gene3D" id="2.170.130.10">
    <property type="entry name" value="TonB-dependent receptor, plug domain"/>
    <property type="match status" value="1"/>
</dbReference>
<keyword evidence="8" id="KW-0408">Iron</keyword>
<evidence type="ECO:0000313" key="20">
    <source>
        <dbReference type="EMBL" id="GAA5106784.1"/>
    </source>
</evidence>
<accession>A0ABP9N3D8</accession>
<dbReference type="InterPro" id="IPR000531">
    <property type="entry name" value="Beta-barrel_TonB"/>
</dbReference>
<evidence type="ECO:0000256" key="7">
    <source>
        <dbReference type="ARBA" id="ARBA00022729"/>
    </source>
</evidence>
<keyword evidence="7 17" id="KW-0732">Signal</keyword>
<feature type="short sequence motif" description="TonB box" evidence="15">
    <location>
        <begin position="33"/>
        <end position="39"/>
    </location>
</feature>
<dbReference type="InterPro" id="IPR037066">
    <property type="entry name" value="Plug_dom_sf"/>
</dbReference>
<evidence type="ECO:0000256" key="9">
    <source>
        <dbReference type="ARBA" id="ARBA00023065"/>
    </source>
</evidence>
<feature type="domain" description="TonB-dependent receptor plug" evidence="19">
    <location>
        <begin position="51"/>
        <end position="147"/>
    </location>
</feature>
<dbReference type="Pfam" id="PF07715">
    <property type="entry name" value="Plug"/>
    <property type="match status" value="1"/>
</dbReference>
<dbReference type="PANTHER" id="PTHR32552:SF68">
    <property type="entry name" value="FERRICHROME OUTER MEMBRANE TRANSPORTER_PHAGE RECEPTOR"/>
    <property type="match status" value="1"/>
</dbReference>